<evidence type="ECO:0000259" key="1">
    <source>
        <dbReference type="Pfam" id="PF12680"/>
    </source>
</evidence>
<dbReference type="Pfam" id="PF12680">
    <property type="entry name" value="SnoaL_2"/>
    <property type="match status" value="1"/>
</dbReference>
<name>A0ABT7SUC9_9ALTE</name>
<comment type="caution">
    <text evidence="2">The sequence shown here is derived from an EMBL/GenBank/DDBJ whole genome shotgun (WGS) entry which is preliminary data.</text>
</comment>
<evidence type="ECO:0000313" key="2">
    <source>
        <dbReference type="EMBL" id="MDM7859791.1"/>
    </source>
</evidence>
<keyword evidence="3" id="KW-1185">Reference proteome</keyword>
<dbReference type="Gene3D" id="3.10.450.50">
    <property type="match status" value="1"/>
</dbReference>
<dbReference type="Proteomes" id="UP001234343">
    <property type="component" value="Unassembled WGS sequence"/>
</dbReference>
<proteinExistence type="predicted"/>
<dbReference type="SUPFAM" id="SSF54427">
    <property type="entry name" value="NTF2-like"/>
    <property type="match status" value="1"/>
</dbReference>
<dbReference type="RefSeq" id="WP_289363897.1">
    <property type="nucleotide sequence ID" value="NZ_JAUCBP010000002.1"/>
</dbReference>
<reference evidence="2 3" key="1">
    <citation type="submission" date="2023-06" db="EMBL/GenBank/DDBJ databases">
        <title>Alteromonas sp. ASW11-36 isolated from intertidal sand.</title>
        <authorList>
            <person name="Li Y."/>
        </authorList>
    </citation>
    <scope>NUCLEOTIDE SEQUENCE [LARGE SCALE GENOMIC DNA]</scope>
    <source>
        <strain evidence="2 3">ASW11-36</strain>
    </source>
</reference>
<protein>
    <submittedName>
        <fullName evidence="2">DUF2358 domain-containing protein</fullName>
    </submittedName>
</protein>
<evidence type="ECO:0000313" key="3">
    <source>
        <dbReference type="Proteomes" id="UP001234343"/>
    </source>
</evidence>
<dbReference type="InterPro" id="IPR037401">
    <property type="entry name" value="SnoaL-like"/>
</dbReference>
<organism evidence="2 3">
    <name type="scientific">Alteromonas arenosi</name>
    <dbReference type="NCBI Taxonomy" id="3055817"/>
    <lineage>
        <taxon>Bacteria</taxon>
        <taxon>Pseudomonadati</taxon>
        <taxon>Pseudomonadota</taxon>
        <taxon>Gammaproteobacteria</taxon>
        <taxon>Alteromonadales</taxon>
        <taxon>Alteromonadaceae</taxon>
        <taxon>Alteromonas/Salinimonas group</taxon>
        <taxon>Alteromonas</taxon>
    </lineage>
</organism>
<gene>
    <name evidence="2" type="ORF">QTP81_04120</name>
</gene>
<dbReference type="InterPro" id="IPR032710">
    <property type="entry name" value="NTF2-like_dom_sf"/>
</dbReference>
<dbReference type="EMBL" id="JAUCBP010000002">
    <property type="protein sequence ID" value="MDM7859791.1"/>
    <property type="molecule type" value="Genomic_DNA"/>
</dbReference>
<accession>A0ABT7SUC9</accession>
<feature type="domain" description="SnoaL-like" evidence="1">
    <location>
        <begin position="8"/>
        <end position="111"/>
    </location>
</feature>
<sequence length="140" mass="16584">MTAIEKFTHFYQQLKDRDISGITDVYDTNIEFIDPIATHQGIEVVQRYFDKLLKGTRWCDFDIRKVRSSSDTEHTVEWVMRFESKKLKRAEPIVVDGITVLKTNADKVIYHRDYYDMGQLVYENIPILSFFVKRVKGQLQ</sequence>